<keyword evidence="8" id="KW-0966">Cell projection</keyword>
<dbReference type="PANTHER" id="PTHR12086">
    <property type="entry name" value="EF-HAND DOMAIN C-TERMINAL CONTAINING PROTEIN"/>
    <property type="match status" value="1"/>
</dbReference>
<dbReference type="PANTHER" id="PTHR12086:SF9">
    <property type="entry name" value="EF-HAND DOMAIN-CONTAINING PROTEIN 1"/>
    <property type="match status" value="1"/>
</dbReference>
<evidence type="ECO:0000256" key="4">
    <source>
        <dbReference type="ARBA" id="ARBA00022837"/>
    </source>
</evidence>
<proteinExistence type="predicted"/>
<dbReference type="SMART" id="SM00676">
    <property type="entry name" value="DM10"/>
    <property type="match status" value="3"/>
</dbReference>
<keyword evidence="6" id="KW-0969">Cilium</keyword>
<comment type="subcellular location">
    <subcellularLocation>
        <location evidence="1">Cytoplasm</location>
        <location evidence="1">Cytoskeleton</location>
        <location evidence="1">Flagellum axoneme</location>
    </subcellularLocation>
</comment>
<accession>A0A7G2C220</accession>
<dbReference type="GO" id="GO:0072686">
    <property type="term" value="C:mitotic spindle"/>
    <property type="evidence" value="ECO:0007669"/>
    <property type="project" value="TreeGrafter"/>
</dbReference>
<dbReference type="SUPFAM" id="SSF47473">
    <property type="entry name" value="EF-hand"/>
    <property type="match status" value="1"/>
</dbReference>
<evidence type="ECO:0000259" key="9">
    <source>
        <dbReference type="PROSITE" id="PS50222"/>
    </source>
</evidence>
<feature type="domain" description="DM10" evidence="10">
    <location>
        <begin position="415"/>
        <end position="510"/>
    </location>
</feature>
<dbReference type="VEuPathDB" id="TriTrypDB:ADEAN_000070200"/>
<evidence type="ECO:0000256" key="3">
    <source>
        <dbReference type="ARBA" id="ARBA00022737"/>
    </source>
</evidence>
<keyword evidence="4" id="KW-0106">Calcium</keyword>
<dbReference type="GO" id="GO:0060285">
    <property type="term" value="P:cilium-dependent cell motility"/>
    <property type="evidence" value="ECO:0007669"/>
    <property type="project" value="TreeGrafter"/>
</dbReference>
<dbReference type="InterPro" id="IPR011992">
    <property type="entry name" value="EF-hand-dom_pair"/>
</dbReference>
<name>A0A7G2C220_9TRYP</name>
<dbReference type="InterPro" id="IPR006602">
    <property type="entry name" value="DM10_dom"/>
</dbReference>
<feature type="domain" description="DM10" evidence="10">
    <location>
        <begin position="246"/>
        <end position="356"/>
    </location>
</feature>
<evidence type="ECO:0000256" key="8">
    <source>
        <dbReference type="ARBA" id="ARBA00023273"/>
    </source>
</evidence>
<keyword evidence="5" id="KW-0282">Flagellum</keyword>
<keyword evidence="2" id="KW-0963">Cytoplasm</keyword>
<feature type="domain" description="EF-hand" evidence="9">
    <location>
        <begin position="569"/>
        <end position="604"/>
    </location>
</feature>
<organism evidence="11 12">
    <name type="scientific">Angomonas deanei</name>
    <dbReference type="NCBI Taxonomy" id="59799"/>
    <lineage>
        <taxon>Eukaryota</taxon>
        <taxon>Discoba</taxon>
        <taxon>Euglenozoa</taxon>
        <taxon>Kinetoplastea</taxon>
        <taxon>Metakinetoplastina</taxon>
        <taxon>Trypanosomatida</taxon>
        <taxon>Trypanosomatidae</taxon>
        <taxon>Strigomonadinae</taxon>
        <taxon>Angomonas</taxon>
    </lineage>
</organism>
<reference evidence="11 12" key="1">
    <citation type="submission" date="2020-08" db="EMBL/GenBank/DDBJ databases">
        <authorList>
            <person name="Newling K."/>
            <person name="Davey J."/>
            <person name="Forrester S."/>
        </authorList>
    </citation>
    <scope>NUCLEOTIDE SEQUENCE [LARGE SCALE GENOMIC DNA]</scope>
    <source>
        <strain evidence="12">Crithidia deanei Carvalho (ATCC PRA-265)</strain>
    </source>
</reference>
<dbReference type="Pfam" id="PF06565">
    <property type="entry name" value="DM10_dom"/>
    <property type="match status" value="3"/>
</dbReference>
<dbReference type="OrthoDB" id="10255210at2759"/>
<dbReference type="InterPro" id="IPR018247">
    <property type="entry name" value="EF_Hand_1_Ca_BS"/>
</dbReference>
<evidence type="ECO:0000256" key="6">
    <source>
        <dbReference type="ARBA" id="ARBA00023069"/>
    </source>
</evidence>
<evidence type="ECO:0000313" key="12">
    <source>
        <dbReference type="Proteomes" id="UP000515908"/>
    </source>
</evidence>
<dbReference type="FunFam" id="2.30.29.170:FF:000010">
    <property type="entry name" value="Rib72_protein-like_protein"/>
    <property type="match status" value="1"/>
</dbReference>
<dbReference type="GO" id="GO:0007052">
    <property type="term" value="P:mitotic spindle organization"/>
    <property type="evidence" value="ECO:0007669"/>
    <property type="project" value="TreeGrafter"/>
</dbReference>
<sequence>MTSRDKTVYNALPKLPGYNFPELNEPATHGKRNLLTVDKDGLRTVKDPSSGADDRSRRVEGCGIPVRVILQRFANWKTLDDKVLRFFGYYMEDVVDSMIETSRVRKVKINFFLADGTISITETPTAVNSGLQKGTIVSRCKEDGIDVFTLVVGNTFTCRSLTYEIVDCDAATREFYEVMDMPQPEPMNYPIDEFEASSQKPSRGIDEDHMAMRRTVELQAAKAAGTHPSLLSAEERVKARNFFEHDMEVLRFYAVWDRRQFRILYYIADGGISIMFDNAENDGRDNNPIFAKKKRVPRNSSDMLLSSETLNRNQGPPVEYVTEADFRTGETTELYCRPFFIYDCDPYTRNYMSQRGIDMTPVPKPVTEQDLITVARNRPRPKKEVKPLTKTIGASRMTFEDAVDEKDTLKFTRFAQDVFRFGAVLKKPTESDEGRKFLVSYYLADDTMTVYEILVNNSGHRSGIIFARRRVPEISDPRQLKVGDTVKLEGVEYLLTDTDSRTQKYMASGMPDMDETHFQTQELISKIQQKILQNYSRTTDAFRQYASSPTQGLNREDIIFMYTQNGMRITEEQLENVMKKVDTDHDGWVSLADFTENFLSQQFMSDFKPKNEANAMTTTVKGGPIQSTQAIQSKEEAARKADEAFKNFLTITEARRTLLSRAFKGTAAETYDGNIGMQDFTECVRKRLNLSMTDDELESLLYKFYYSAGVTNWRARRLPLNAITALLKL</sequence>
<evidence type="ECO:0000256" key="7">
    <source>
        <dbReference type="ARBA" id="ARBA00023212"/>
    </source>
</evidence>
<evidence type="ECO:0000259" key="10">
    <source>
        <dbReference type="PROSITE" id="PS51336"/>
    </source>
</evidence>
<dbReference type="Gene3D" id="1.10.238.10">
    <property type="entry name" value="EF-hand"/>
    <property type="match status" value="1"/>
</dbReference>
<dbReference type="GO" id="GO:0000281">
    <property type="term" value="P:mitotic cytokinesis"/>
    <property type="evidence" value="ECO:0007669"/>
    <property type="project" value="TreeGrafter"/>
</dbReference>
<keyword evidence="12" id="KW-1185">Reference proteome</keyword>
<dbReference type="GO" id="GO:0005930">
    <property type="term" value="C:axoneme"/>
    <property type="evidence" value="ECO:0007669"/>
    <property type="project" value="TreeGrafter"/>
</dbReference>
<evidence type="ECO:0000256" key="5">
    <source>
        <dbReference type="ARBA" id="ARBA00022846"/>
    </source>
</evidence>
<evidence type="ECO:0000256" key="2">
    <source>
        <dbReference type="ARBA" id="ARBA00022490"/>
    </source>
</evidence>
<dbReference type="AlphaFoldDB" id="A0A7G2C220"/>
<keyword evidence="3" id="KW-0677">Repeat</keyword>
<feature type="domain" description="DM10" evidence="10">
    <location>
        <begin position="80"/>
        <end position="180"/>
    </location>
</feature>
<dbReference type="PROSITE" id="PS51336">
    <property type="entry name" value="DM10"/>
    <property type="match status" value="3"/>
</dbReference>
<dbReference type="EMBL" id="LR877145">
    <property type="protein sequence ID" value="CAD2213261.1"/>
    <property type="molecule type" value="Genomic_DNA"/>
</dbReference>
<dbReference type="InterPro" id="IPR002048">
    <property type="entry name" value="EF_hand_dom"/>
</dbReference>
<gene>
    <name evidence="11" type="ORF">ADEAN_000070200</name>
</gene>
<dbReference type="Gene3D" id="2.30.29.170">
    <property type="match status" value="3"/>
</dbReference>
<dbReference type="InterPro" id="IPR040193">
    <property type="entry name" value="EFHC1/EFHC2/EFHB"/>
</dbReference>
<dbReference type="Proteomes" id="UP000515908">
    <property type="component" value="Chromosome 01"/>
</dbReference>
<keyword evidence="7" id="KW-0206">Cytoskeleton</keyword>
<dbReference type="PROSITE" id="PS00018">
    <property type="entry name" value="EF_HAND_1"/>
    <property type="match status" value="1"/>
</dbReference>
<dbReference type="PROSITE" id="PS50222">
    <property type="entry name" value="EF_HAND_2"/>
    <property type="match status" value="1"/>
</dbReference>
<evidence type="ECO:0000313" key="11">
    <source>
        <dbReference type="EMBL" id="CAD2213261.1"/>
    </source>
</evidence>
<evidence type="ECO:0000256" key="1">
    <source>
        <dbReference type="ARBA" id="ARBA00004611"/>
    </source>
</evidence>
<dbReference type="GO" id="GO:0005509">
    <property type="term" value="F:calcium ion binding"/>
    <property type="evidence" value="ECO:0007669"/>
    <property type="project" value="InterPro"/>
</dbReference>
<protein>
    <submittedName>
        <fullName evidence="11">DUF1126 PH-like domain/EF-hand domain pair, putative</fullName>
    </submittedName>
</protein>
<dbReference type="GO" id="GO:0043014">
    <property type="term" value="F:alpha-tubulin binding"/>
    <property type="evidence" value="ECO:0007669"/>
    <property type="project" value="TreeGrafter"/>
</dbReference>